<dbReference type="EMBL" id="BPLR01001846">
    <property type="protein sequence ID" value="GIX67026.1"/>
    <property type="molecule type" value="Genomic_DNA"/>
</dbReference>
<organism evidence="1 2">
    <name type="scientific">Caerostris extrusa</name>
    <name type="common">Bark spider</name>
    <name type="synonym">Caerostris bankana</name>
    <dbReference type="NCBI Taxonomy" id="172846"/>
    <lineage>
        <taxon>Eukaryota</taxon>
        <taxon>Metazoa</taxon>
        <taxon>Ecdysozoa</taxon>
        <taxon>Arthropoda</taxon>
        <taxon>Chelicerata</taxon>
        <taxon>Arachnida</taxon>
        <taxon>Araneae</taxon>
        <taxon>Araneomorphae</taxon>
        <taxon>Entelegynae</taxon>
        <taxon>Araneoidea</taxon>
        <taxon>Araneidae</taxon>
        <taxon>Caerostris</taxon>
    </lineage>
</organism>
<gene>
    <name evidence="1" type="ORF">CEXT_549931</name>
</gene>
<dbReference type="AlphaFoldDB" id="A0AAV4M4N8"/>
<reference evidence="1 2" key="1">
    <citation type="submission" date="2021-06" db="EMBL/GenBank/DDBJ databases">
        <title>Caerostris extrusa draft genome.</title>
        <authorList>
            <person name="Kono N."/>
            <person name="Arakawa K."/>
        </authorList>
    </citation>
    <scope>NUCLEOTIDE SEQUENCE [LARGE SCALE GENOMIC DNA]</scope>
</reference>
<proteinExistence type="predicted"/>
<evidence type="ECO:0000313" key="1">
    <source>
        <dbReference type="EMBL" id="GIX67026.1"/>
    </source>
</evidence>
<evidence type="ECO:0000313" key="2">
    <source>
        <dbReference type="Proteomes" id="UP001054945"/>
    </source>
</evidence>
<keyword evidence="2" id="KW-1185">Reference proteome</keyword>
<comment type="caution">
    <text evidence="1">The sequence shown here is derived from an EMBL/GenBank/DDBJ whole genome shotgun (WGS) entry which is preliminary data.</text>
</comment>
<accession>A0AAV4M4N8</accession>
<dbReference type="Proteomes" id="UP001054945">
    <property type="component" value="Unassembled WGS sequence"/>
</dbReference>
<protein>
    <submittedName>
        <fullName evidence="1">Uncharacterized protein</fullName>
    </submittedName>
</protein>
<name>A0AAV4M4N8_CAEEX</name>
<sequence length="100" mass="11699">MLVTHFNGRSYNKSCTTNNSIHMLKCELSITLDSFCHKNYARLKTPTTTTGVWNQFEYSYIDLVHSIRILETSDNEFFMVAILHTLFYQRTEPPISEVFP</sequence>